<dbReference type="PANTHER" id="PTHR11431">
    <property type="entry name" value="FERRITIN"/>
    <property type="match status" value="1"/>
</dbReference>
<feature type="binding site" evidence="6">
    <location>
        <position position="122"/>
    </location>
    <ligand>
        <name>Fe cation</name>
        <dbReference type="ChEBI" id="CHEBI:24875"/>
        <label>1</label>
    </ligand>
</feature>
<feature type="binding site" evidence="6">
    <location>
        <position position="45"/>
    </location>
    <ligand>
        <name>Fe cation</name>
        <dbReference type="ChEBI" id="CHEBI:24875"/>
        <label>1</label>
    </ligand>
</feature>
<evidence type="ECO:0000256" key="5">
    <source>
        <dbReference type="ARBA" id="ARBA00023004"/>
    </source>
</evidence>
<comment type="similarity">
    <text evidence="1 7">Belongs to the ferritin family.</text>
</comment>
<organism evidence="9 10">
    <name type="scientific">Geodia barretti</name>
    <name type="common">Barrett's horny sponge</name>
    <dbReference type="NCBI Taxonomy" id="519541"/>
    <lineage>
        <taxon>Eukaryota</taxon>
        <taxon>Metazoa</taxon>
        <taxon>Porifera</taxon>
        <taxon>Demospongiae</taxon>
        <taxon>Heteroscleromorpha</taxon>
        <taxon>Tetractinellida</taxon>
        <taxon>Astrophorina</taxon>
        <taxon>Geodiidae</taxon>
        <taxon>Geodia</taxon>
    </lineage>
</organism>
<keyword evidence="10" id="KW-1185">Reference proteome</keyword>
<dbReference type="GO" id="GO:0004322">
    <property type="term" value="F:ferroxidase activity"/>
    <property type="evidence" value="ECO:0007669"/>
    <property type="project" value="UniProtKB-EC"/>
</dbReference>
<dbReference type="SUPFAM" id="SSF47240">
    <property type="entry name" value="Ferritin-like"/>
    <property type="match status" value="1"/>
</dbReference>
<dbReference type="GO" id="GO:0008198">
    <property type="term" value="F:ferrous iron binding"/>
    <property type="evidence" value="ECO:0007669"/>
    <property type="project" value="TreeGrafter"/>
</dbReference>
<dbReference type="InterPro" id="IPR012347">
    <property type="entry name" value="Ferritin-like"/>
</dbReference>
<dbReference type="GO" id="GO:0005737">
    <property type="term" value="C:cytoplasm"/>
    <property type="evidence" value="ECO:0007669"/>
    <property type="project" value="TreeGrafter"/>
</dbReference>
<keyword evidence="5 6" id="KW-0408">Iron</keyword>
<dbReference type="Gene3D" id="1.20.1260.10">
    <property type="match status" value="1"/>
</dbReference>
<feature type="binding site" evidence="6">
    <location>
        <position position="12"/>
    </location>
    <ligand>
        <name>Fe cation</name>
        <dbReference type="ChEBI" id="CHEBI:24875"/>
        <label>1</label>
    </ligand>
</feature>
<evidence type="ECO:0000313" key="10">
    <source>
        <dbReference type="Proteomes" id="UP001174909"/>
    </source>
</evidence>
<feature type="binding site" evidence="6">
    <location>
        <position position="48"/>
    </location>
    <ligand>
        <name>Fe cation</name>
        <dbReference type="ChEBI" id="CHEBI:24875"/>
        <label>1</label>
    </ligand>
</feature>
<comment type="caution">
    <text evidence="9">The sequence shown here is derived from an EMBL/GenBank/DDBJ whole genome shotgun (WGS) entry which is preliminary data.</text>
</comment>
<gene>
    <name evidence="9" type="ORF">GBAR_LOCUS27883</name>
</gene>
<evidence type="ECO:0000256" key="3">
    <source>
        <dbReference type="ARBA" id="ARBA00022723"/>
    </source>
</evidence>
<dbReference type="CDD" id="cd01055">
    <property type="entry name" value="Nonheme_Ferritin"/>
    <property type="match status" value="1"/>
</dbReference>
<dbReference type="GO" id="GO:0008199">
    <property type="term" value="F:ferric iron binding"/>
    <property type="evidence" value="ECO:0007669"/>
    <property type="project" value="InterPro"/>
</dbReference>
<evidence type="ECO:0000256" key="7">
    <source>
        <dbReference type="RuleBase" id="RU361145"/>
    </source>
</evidence>
<accession>A0AA35TM57</accession>
<dbReference type="EC" id="1.16.3.1" evidence="7"/>
<feature type="binding site" evidence="6">
    <location>
        <position position="89"/>
    </location>
    <ligand>
        <name>Fe cation</name>
        <dbReference type="ChEBI" id="CHEBI:24875"/>
        <label>1</label>
    </ligand>
</feature>
<evidence type="ECO:0000313" key="9">
    <source>
        <dbReference type="EMBL" id="CAI8050840.1"/>
    </source>
</evidence>
<evidence type="ECO:0000256" key="4">
    <source>
        <dbReference type="ARBA" id="ARBA00023002"/>
    </source>
</evidence>
<reference evidence="9" key="1">
    <citation type="submission" date="2023-03" db="EMBL/GenBank/DDBJ databases">
        <authorList>
            <person name="Steffen K."/>
            <person name="Cardenas P."/>
        </authorList>
    </citation>
    <scope>NUCLEOTIDE SEQUENCE</scope>
</reference>
<dbReference type="GO" id="GO:0006826">
    <property type="term" value="P:iron ion transport"/>
    <property type="evidence" value="ECO:0007669"/>
    <property type="project" value="InterPro"/>
</dbReference>
<dbReference type="InterPro" id="IPR001519">
    <property type="entry name" value="Ferritin"/>
</dbReference>
<dbReference type="InterPro" id="IPR009040">
    <property type="entry name" value="Ferritin-like_diiron"/>
</dbReference>
<name>A0AA35TM57_GEOBA</name>
<evidence type="ECO:0000256" key="2">
    <source>
        <dbReference type="ARBA" id="ARBA00022434"/>
    </source>
</evidence>
<dbReference type="AlphaFoldDB" id="A0AA35TM57"/>
<sequence>MKKMLNDQIGMEGYASSYYLSMASWCDTMGYEGAASFFYAQSDEERQHMLKIVLHLNNIGAAVTIPAIKQPPKDYKSLEDMCKAALVNEQAVTVAFARMAEYAQKEGDYSTFAFLQWYVNEQVQEETVLETMLQKFDLVGRDKPALVEIDRIIGSMVTKSNKADAA</sequence>
<keyword evidence="2 7" id="KW-0409">Iron storage</keyword>
<dbReference type="InterPro" id="IPR008331">
    <property type="entry name" value="Ferritin_DPS_dom"/>
</dbReference>
<dbReference type="PROSITE" id="PS50905">
    <property type="entry name" value="FERRITIN_LIKE"/>
    <property type="match status" value="1"/>
</dbReference>
<dbReference type="Proteomes" id="UP001174909">
    <property type="component" value="Unassembled WGS sequence"/>
</dbReference>
<proteinExistence type="inferred from homology"/>
<keyword evidence="3 6" id="KW-0479">Metal-binding</keyword>
<dbReference type="FunFam" id="1.20.1260.10:FF:000001">
    <property type="entry name" value="Non-heme ferritin"/>
    <property type="match status" value="1"/>
</dbReference>
<evidence type="ECO:0000259" key="8">
    <source>
        <dbReference type="PROSITE" id="PS50905"/>
    </source>
</evidence>
<keyword evidence="4 7" id="KW-0560">Oxidoreductase</keyword>
<dbReference type="EMBL" id="CASHTH010003886">
    <property type="protein sequence ID" value="CAI8050840.1"/>
    <property type="molecule type" value="Genomic_DNA"/>
</dbReference>
<evidence type="ECO:0000256" key="1">
    <source>
        <dbReference type="ARBA" id="ARBA00007513"/>
    </source>
</evidence>
<dbReference type="PANTHER" id="PTHR11431:SF127">
    <property type="entry name" value="BACTERIAL NON-HEME FERRITIN"/>
    <property type="match status" value="1"/>
</dbReference>
<evidence type="ECO:0000256" key="6">
    <source>
        <dbReference type="PIRSR" id="PIRSR601519-1"/>
    </source>
</evidence>
<comment type="catalytic activity">
    <reaction evidence="7">
        <text>4 Fe(2+) + O2 + 4 H(+) = 4 Fe(3+) + 2 H2O</text>
        <dbReference type="Rhea" id="RHEA:11148"/>
        <dbReference type="ChEBI" id="CHEBI:15377"/>
        <dbReference type="ChEBI" id="CHEBI:15378"/>
        <dbReference type="ChEBI" id="CHEBI:15379"/>
        <dbReference type="ChEBI" id="CHEBI:29033"/>
        <dbReference type="ChEBI" id="CHEBI:29034"/>
        <dbReference type="EC" id="1.16.3.1"/>
    </reaction>
</comment>
<feature type="domain" description="Ferritin-like diiron" evidence="8">
    <location>
        <begin position="1"/>
        <end position="140"/>
    </location>
</feature>
<comment type="function">
    <text evidence="7">Stores iron in a soluble, non-toxic, readily available form. Important for iron homeostasis. Iron is taken up in the ferrous form and deposited as ferric hydroxides after oxidation.</text>
</comment>
<protein>
    <recommendedName>
        <fullName evidence="7">Ferritin</fullName>
        <ecNumber evidence="7">1.16.3.1</ecNumber>
    </recommendedName>
</protein>
<dbReference type="GO" id="GO:0042802">
    <property type="term" value="F:identical protein binding"/>
    <property type="evidence" value="ECO:0007669"/>
    <property type="project" value="UniProtKB-ARBA"/>
</dbReference>
<dbReference type="InterPro" id="IPR041719">
    <property type="entry name" value="Ferritin_prok"/>
</dbReference>
<dbReference type="Pfam" id="PF00210">
    <property type="entry name" value="Ferritin"/>
    <property type="match status" value="1"/>
</dbReference>
<dbReference type="InterPro" id="IPR009078">
    <property type="entry name" value="Ferritin-like_SF"/>
</dbReference>
<dbReference type="GO" id="GO:0006879">
    <property type="term" value="P:intracellular iron ion homeostasis"/>
    <property type="evidence" value="ECO:0007669"/>
    <property type="project" value="UniProtKB-KW"/>
</dbReference>